<keyword evidence="1" id="KW-0614">Plasmid</keyword>
<gene>
    <name evidence="1" type="ORF">PPGU16_77460</name>
</gene>
<geneLocation type="plasmid" evidence="1 2">
    <name>PPGU16_p1</name>
</geneLocation>
<name>A0A7I8C2A9_9BURK</name>
<dbReference type="AlphaFoldDB" id="A0A7I8C2A9"/>
<reference evidence="1 2" key="1">
    <citation type="journal article" date="2020" name="Genes (Basel)">
        <title>Genomic Comparison of Insect Gut Symbionts from Divergent Burkholderia Subclades.</title>
        <authorList>
            <person name="Takeshita K."/>
            <person name="Kikuchi Y."/>
        </authorList>
    </citation>
    <scope>NUCLEOTIDE SEQUENCE [LARGE SCALE GENOMIC DNA]</scope>
    <source>
        <strain evidence="1 2">PGU16</strain>
        <plasmid evidence="1 2">PPGU16_p1</plasmid>
    </source>
</reference>
<evidence type="ECO:0000313" key="2">
    <source>
        <dbReference type="Proteomes" id="UP000510888"/>
    </source>
</evidence>
<protein>
    <submittedName>
        <fullName evidence="1">Uncharacterized protein</fullName>
    </submittedName>
</protein>
<evidence type="ECO:0000313" key="1">
    <source>
        <dbReference type="EMBL" id="BCF94679.1"/>
    </source>
</evidence>
<sequence>MACNSTPTDIDAIRHFLAVIENTNPEKQQEHIDRFFDLGEKADYLEFSDEKNGTLARFNHLDESYLWSEQAGTLGDGEQQLAPSGEISVLPLRIQDFEENLRLDFNGTIALNGTPILHNGTPSFLRADQARLHGLLSSMSHDAVIATVENGVITSVGADRAPDNPAVAALQALFDVDSRYRILWEIGFGINTESRILPGNHAMNETYGGTAGAIHFGIGLTPYTQYHLDIICPNTTVKTSHGDYLIGGKPSSIHRTRGAGCPCLE</sequence>
<dbReference type="SUPFAM" id="SSF144052">
    <property type="entry name" value="Thermophilic metalloprotease-like"/>
    <property type="match status" value="1"/>
</dbReference>
<proteinExistence type="predicted"/>
<keyword evidence="2" id="KW-1185">Reference proteome</keyword>
<organism evidence="1 2">
    <name type="scientific">Paraburkholderia largidicola</name>
    <dbReference type="NCBI Taxonomy" id="3014751"/>
    <lineage>
        <taxon>Bacteria</taxon>
        <taxon>Pseudomonadati</taxon>
        <taxon>Pseudomonadota</taxon>
        <taxon>Betaproteobacteria</taxon>
        <taxon>Burkholderiales</taxon>
        <taxon>Burkholderiaceae</taxon>
        <taxon>Paraburkholderia</taxon>
    </lineage>
</organism>
<accession>A0A7I8C2A9</accession>
<dbReference type="EMBL" id="AP023176">
    <property type="protein sequence ID" value="BCF94679.1"/>
    <property type="molecule type" value="Genomic_DNA"/>
</dbReference>
<dbReference type="KEGG" id="plad:PPGU16_77460"/>
<dbReference type="Proteomes" id="UP000510888">
    <property type="component" value="Plasmid PPGU16_p1"/>
</dbReference>